<feature type="domain" description="Glycosyl transferase family 1" evidence="3">
    <location>
        <begin position="192"/>
        <end position="349"/>
    </location>
</feature>
<organism evidence="5 6">
    <name type="scientific">Dulcicalothrix desertica PCC 7102</name>
    <dbReference type="NCBI Taxonomy" id="232991"/>
    <lineage>
        <taxon>Bacteria</taxon>
        <taxon>Bacillati</taxon>
        <taxon>Cyanobacteriota</taxon>
        <taxon>Cyanophyceae</taxon>
        <taxon>Nostocales</taxon>
        <taxon>Calotrichaceae</taxon>
        <taxon>Dulcicalothrix</taxon>
    </lineage>
</organism>
<accession>A0A3S1ARY9</accession>
<evidence type="ECO:0000313" key="5">
    <source>
        <dbReference type="EMBL" id="RUT07885.1"/>
    </source>
</evidence>
<keyword evidence="6" id="KW-1185">Reference proteome</keyword>
<dbReference type="EMBL" id="RSCL01000004">
    <property type="protein sequence ID" value="RUT07885.1"/>
    <property type="molecule type" value="Genomic_DNA"/>
</dbReference>
<dbReference type="AlphaFoldDB" id="A0A3S1ARY9"/>
<dbReference type="PANTHER" id="PTHR12526">
    <property type="entry name" value="GLYCOSYLTRANSFERASE"/>
    <property type="match status" value="1"/>
</dbReference>
<sequence length="396" mass="44624">MNFCIVTPYVIKGDGQGRVNYEIVWEAIRRGHEVTLVARKVAPELQEQGLVKFINFDVEKFPTALIKEMMFSSQSAAWLYKHRQEFDLVQICGAVTSFPADVNTSHFVHTSWRRSHVHTARMNKNFYGLYHWLYSTLNAYWEKQAYQKAKISVAVSNKVKQELINDVNIKPEKIHVIHNGVDVNEFFPGVSDRQQLGLPVEKNLALFAGDIRTNRKNLDTVLKAIVKVPSLHLVVLGDTSDSPYPKMAENLGLSDRVYFAGFRRDVAEIMRAVDFFVLPSRYEACTLVLLEAMASGLPVITAESAGGAELVTPESGFVLASDNVNALATALNTLTLDSELRTKMGETARIVAEQNTWVSKAEHYINLFEKFVNDEHYRNCRNISSPVEQRAILKGA</sequence>
<dbReference type="Gene3D" id="3.40.50.2000">
    <property type="entry name" value="Glycogen Phosphorylase B"/>
    <property type="match status" value="2"/>
</dbReference>
<evidence type="ECO:0000259" key="3">
    <source>
        <dbReference type="Pfam" id="PF00534"/>
    </source>
</evidence>
<keyword evidence="1" id="KW-0328">Glycosyltransferase</keyword>
<comment type="caution">
    <text evidence="5">The sequence shown here is derived from an EMBL/GenBank/DDBJ whole genome shotgun (WGS) entry which is preliminary data.</text>
</comment>
<name>A0A3S1ARY9_9CYAN</name>
<proteinExistence type="predicted"/>
<dbReference type="SUPFAM" id="SSF53756">
    <property type="entry name" value="UDP-Glycosyltransferase/glycogen phosphorylase"/>
    <property type="match status" value="1"/>
</dbReference>
<dbReference type="Pfam" id="PF13439">
    <property type="entry name" value="Glyco_transf_4"/>
    <property type="match status" value="1"/>
</dbReference>
<dbReference type="RefSeq" id="WP_127080731.1">
    <property type="nucleotide sequence ID" value="NZ_RSCL01000004.1"/>
</dbReference>
<dbReference type="PANTHER" id="PTHR12526:SF510">
    <property type="entry name" value="D-INOSITOL 3-PHOSPHATE GLYCOSYLTRANSFERASE"/>
    <property type="match status" value="1"/>
</dbReference>
<reference evidence="5" key="2">
    <citation type="journal article" date="2019" name="Genome Biol. Evol.">
        <title>Day and night: Metabolic profiles and evolutionary relationships of six axenic non-marine cyanobacteria.</title>
        <authorList>
            <person name="Will S.E."/>
            <person name="Henke P."/>
            <person name="Boedeker C."/>
            <person name="Huang S."/>
            <person name="Brinkmann H."/>
            <person name="Rohde M."/>
            <person name="Jarek M."/>
            <person name="Friedl T."/>
            <person name="Seufert S."/>
            <person name="Schumacher M."/>
            <person name="Overmann J."/>
            <person name="Neumann-Schaal M."/>
            <person name="Petersen J."/>
        </authorList>
    </citation>
    <scope>NUCLEOTIDE SEQUENCE [LARGE SCALE GENOMIC DNA]</scope>
    <source>
        <strain evidence="5">PCC 7102</strain>
    </source>
</reference>
<feature type="domain" description="Glycosyltransferase subfamily 4-like N-terminal" evidence="4">
    <location>
        <begin position="14"/>
        <end position="184"/>
    </location>
</feature>
<keyword evidence="2 5" id="KW-0808">Transferase</keyword>
<dbReference type="Proteomes" id="UP000271624">
    <property type="component" value="Unassembled WGS sequence"/>
</dbReference>
<reference evidence="5" key="1">
    <citation type="submission" date="2018-12" db="EMBL/GenBank/DDBJ databases">
        <authorList>
            <person name="Will S."/>
            <person name="Neumann-Schaal M."/>
            <person name="Henke P."/>
        </authorList>
    </citation>
    <scope>NUCLEOTIDE SEQUENCE</scope>
    <source>
        <strain evidence="5">PCC 7102</strain>
    </source>
</reference>
<dbReference type="OrthoDB" id="9806653at2"/>
<evidence type="ECO:0000313" key="6">
    <source>
        <dbReference type="Proteomes" id="UP000271624"/>
    </source>
</evidence>
<evidence type="ECO:0000259" key="4">
    <source>
        <dbReference type="Pfam" id="PF13439"/>
    </source>
</evidence>
<evidence type="ECO:0000256" key="2">
    <source>
        <dbReference type="ARBA" id="ARBA00022679"/>
    </source>
</evidence>
<dbReference type="GO" id="GO:0016757">
    <property type="term" value="F:glycosyltransferase activity"/>
    <property type="evidence" value="ECO:0007669"/>
    <property type="project" value="UniProtKB-KW"/>
</dbReference>
<gene>
    <name evidence="5" type="ORF">DSM106972_021450</name>
</gene>
<dbReference type="InterPro" id="IPR001296">
    <property type="entry name" value="Glyco_trans_1"/>
</dbReference>
<dbReference type="InterPro" id="IPR028098">
    <property type="entry name" value="Glyco_trans_4-like_N"/>
</dbReference>
<dbReference type="Pfam" id="PF00534">
    <property type="entry name" value="Glycos_transf_1"/>
    <property type="match status" value="1"/>
</dbReference>
<evidence type="ECO:0000256" key="1">
    <source>
        <dbReference type="ARBA" id="ARBA00022676"/>
    </source>
</evidence>
<dbReference type="CDD" id="cd03801">
    <property type="entry name" value="GT4_PimA-like"/>
    <property type="match status" value="1"/>
</dbReference>
<protein>
    <submittedName>
        <fullName evidence="5">Glycosyl transferase</fullName>
    </submittedName>
</protein>